<name>A0A165IQV0_EXIGL</name>
<reference evidence="5 6" key="1">
    <citation type="journal article" date="2016" name="Mol. Biol. Evol.">
        <title>Comparative Genomics of Early-Diverging Mushroom-Forming Fungi Provides Insights into the Origins of Lignocellulose Decay Capabilities.</title>
        <authorList>
            <person name="Nagy L.G."/>
            <person name="Riley R."/>
            <person name="Tritt A."/>
            <person name="Adam C."/>
            <person name="Daum C."/>
            <person name="Floudas D."/>
            <person name="Sun H."/>
            <person name="Yadav J.S."/>
            <person name="Pangilinan J."/>
            <person name="Larsson K.H."/>
            <person name="Matsuura K."/>
            <person name="Barry K."/>
            <person name="Labutti K."/>
            <person name="Kuo R."/>
            <person name="Ohm R.A."/>
            <person name="Bhattacharya S.S."/>
            <person name="Shirouzu T."/>
            <person name="Yoshinaga Y."/>
            <person name="Martin F.M."/>
            <person name="Grigoriev I.V."/>
            <person name="Hibbett D.S."/>
        </authorList>
    </citation>
    <scope>NUCLEOTIDE SEQUENCE [LARGE SCALE GENOMIC DNA]</scope>
    <source>
        <strain evidence="5 6">HHB12029</strain>
    </source>
</reference>
<evidence type="ECO:0000256" key="1">
    <source>
        <dbReference type="ARBA" id="ARBA00005537"/>
    </source>
</evidence>
<feature type="coiled-coil region" evidence="3">
    <location>
        <begin position="79"/>
        <end position="106"/>
    </location>
</feature>
<dbReference type="Proteomes" id="UP000077266">
    <property type="component" value="Unassembled WGS sequence"/>
</dbReference>
<keyword evidence="6" id="KW-1185">Reference proteome</keyword>
<dbReference type="InParanoid" id="A0A165IQV0"/>
<evidence type="ECO:0000256" key="2">
    <source>
        <dbReference type="ARBA" id="ARBA00023054"/>
    </source>
</evidence>
<dbReference type="OrthoDB" id="21214at2759"/>
<dbReference type="Pfam" id="PF05769">
    <property type="entry name" value="SIKE"/>
    <property type="match status" value="1"/>
</dbReference>
<accession>A0A165IQV0</accession>
<dbReference type="STRING" id="1314781.A0A165IQV0"/>
<evidence type="ECO:0000256" key="3">
    <source>
        <dbReference type="SAM" id="Coils"/>
    </source>
</evidence>
<dbReference type="AlphaFoldDB" id="A0A165IQV0"/>
<dbReference type="EMBL" id="KV425984">
    <property type="protein sequence ID" value="KZV93746.1"/>
    <property type="molecule type" value="Genomic_DNA"/>
</dbReference>
<gene>
    <name evidence="5" type="ORF">EXIGLDRAFT_612618</name>
</gene>
<feature type="region of interest" description="Disordered" evidence="4">
    <location>
        <begin position="285"/>
        <end position="352"/>
    </location>
</feature>
<sequence>MENEDPEMSRLWELVNELSDQLSRNRELTASLQKQVGTLKDQAAQTGSSSSLRRFNLDISKETFESAIERTNAQVILEHQHLTQENKQLAALLKEFEQTLDTVMSKFRGHAIAAQQHEQTMIRHYEALLASRSSEAYAMAADPALASSNAINPQHLEQLAHNLRLALRSLSGASDAAGEMSAFDSDSEHPHADDTSDDGPGDWAVEREAEIQRLEAENAELRRVLGIDGPIEPDEARELGVGMGLSISSMDTGVRSPSQGSHFGSGSAFMGGGGTMNAGAFQPWRPQAPPAPQQQRRNVLPGAGGGAPMGRGMGVGLAPAPQIGGAPIVRSQGSWAPPNQVKQHVPLLPSSF</sequence>
<keyword evidence="2 3" id="KW-0175">Coiled coil</keyword>
<evidence type="ECO:0000313" key="6">
    <source>
        <dbReference type="Proteomes" id="UP000077266"/>
    </source>
</evidence>
<dbReference type="InterPro" id="IPR008555">
    <property type="entry name" value="SIKE"/>
</dbReference>
<evidence type="ECO:0000313" key="5">
    <source>
        <dbReference type="EMBL" id="KZV93746.1"/>
    </source>
</evidence>
<feature type="compositionally biased region" description="Gly residues" evidence="4">
    <location>
        <begin position="302"/>
        <end position="315"/>
    </location>
</feature>
<evidence type="ECO:0000256" key="4">
    <source>
        <dbReference type="SAM" id="MobiDB-lite"/>
    </source>
</evidence>
<feature type="region of interest" description="Disordered" evidence="4">
    <location>
        <begin position="178"/>
        <end position="202"/>
    </location>
</feature>
<comment type="similarity">
    <text evidence="1">Belongs to the SIKE family.</text>
</comment>
<proteinExistence type="inferred from homology"/>
<organism evidence="5 6">
    <name type="scientific">Exidia glandulosa HHB12029</name>
    <dbReference type="NCBI Taxonomy" id="1314781"/>
    <lineage>
        <taxon>Eukaryota</taxon>
        <taxon>Fungi</taxon>
        <taxon>Dikarya</taxon>
        <taxon>Basidiomycota</taxon>
        <taxon>Agaricomycotina</taxon>
        <taxon>Agaricomycetes</taxon>
        <taxon>Auriculariales</taxon>
        <taxon>Exidiaceae</taxon>
        <taxon>Exidia</taxon>
    </lineage>
</organism>
<dbReference type="PANTHER" id="PTHR39472">
    <property type="entry name" value="EXPRESSED PROTEIN"/>
    <property type="match status" value="1"/>
</dbReference>
<protein>
    <submittedName>
        <fullName evidence="5">Uncharacterized protein</fullName>
    </submittedName>
</protein>
<dbReference type="PANTHER" id="PTHR39472:SF1">
    <property type="entry name" value="EXPRESSED PROTEIN"/>
    <property type="match status" value="1"/>
</dbReference>